<name>A0A377TIN4_KLEPN</name>
<protein>
    <submittedName>
        <fullName evidence="1">Uncharacterized protein</fullName>
    </submittedName>
</protein>
<dbReference type="Proteomes" id="UP000254938">
    <property type="component" value="Unassembled WGS sequence"/>
</dbReference>
<gene>
    <name evidence="1" type="ORF">NCTC9140_01225</name>
</gene>
<accession>A0A377TIN4</accession>
<evidence type="ECO:0000313" key="2">
    <source>
        <dbReference type="Proteomes" id="UP000254938"/>
    </source>
</evidence>
<dbReference type="AlphaFoldDB" id="A0A377TIN4"/>
<dbReference type="EMBL" id="UGKQ01000007">
    <property type="protein sequence ID" value="STS79543.1"/>
    <property type="molecule type" value="Genomic_DNA"/>
</dbReference>
<proteinExistence type="predicted"/>
<organism evidence="1 2">
    <name type="scientific">Klebsiella pneumoniae</name>
    <dbReference type="NCBI Taxonomy" id="573"/>
    <lineage>
        <taxon>Bacteria</taxon>
        <taxon>Pseudomonadati</taxon>
        <taxon>Pseudomonadota</taxon>
        <taxon>Gammaproteobacteria</taxon>
        <taxon>Enterobacterales</taxon>
        <taxon>Enterobacteriaceae</taxon>
        <taxon>Klebsiella/Raoultella group</taxon>
        <taxon>Klebsiella</taxon>
        <taxon>Klebsiella pneumoniae complex</taxon>
    </lineage>
</organism>
<evidence type="ECO:0000313" key="1">
    <source>
        <dbReference type="EMBL" id="STS79543.1"/>
    </source>
</evidence>
<reference evidence="1 2" key="1">
    <citation type="submission" date="2018-06" db="EMBL/GenBank/DDBJ databases">
        <authorList>
            <consortium name="Pathogen Informatics"/>
            <person name="Doyle S."/>
        </authorList>
    </citation>
    <scope>NUCLEOTIDE SEQUENCE [LARGE SCALE GENOMIC DNA]</scope>
    <source>
        <strain evidence="1 2">NCTC9140</strain>
    </source>
</reference>
<sequence>MGFIQRGQRDLAICRRNGLILPVVAALVQQRRQDGQQFLALKHTQRHWLRVMENRGGDNFRGGSGWQNGIVAGIAFIQQRIGGAGASLKRIHFTQHLAAAGAGKRQVLAVKGEFDFALIR</sequence>